<sequence length="69" mass="7899">MAIRSLNRSFGSREDIKTFSKTNDCSHDLFLLALITEIRHESTLNFNLLKDEGFINFAPTSYIFINPSS</sequence>
<organism evidence="1 2">
    <name type="scientific">Rhizobium lusitanum</name>
    <dbReference type="NCBI Taxonomy" id="293958"/>
    <lineage>
        <taxon>Bacteria</taxon>
        <taxon>Pseudomonadati</taxon>
        <taxon>Pseudomonadota</taxon>
        <taxon>Alphaproteobacteria</taxon>
        <taxon>Hyphomicrobiales</taxon>
        <taxon>Rhizobiaceae</taxon>
        <taxon>Rhizobium/Agrobacterium group</taxon>
        <taxon>Rhizobium</taxon>
    </lineage>
</organism>
<protein>
    <submittedName>
        <fullName evidence="1">Uncharacterized protein</fullName>
    </submittedName>
</protein>
<dbReference type="Proteomes" id="UP000199205">
    <property type="component" value="Unassembled WGS sequence"/>
</dbReference>
<reference evidence="2" key="1">
    <citation type="submission" date="2016-08" db="EMBL/GenBank/DDBJ databases">
        <authorList>
            <person name="Varghese N."/>
            <person name="Submissions Spin"/>
        </authorList>
    </citation>
    <scope>NUCLEOTIDE SEQUENCE [LARGE SCALE GENOMIC DNA]</scope>
    <source>
        <strain evidence="2">P1-7</strain>
    </source>
</reference>
<dbReference type="AlphaFoldDB" id="A0A1C3WE28"/>
<gene>
    <name evidence="1" type="ORF">GA0061101_110137</name>
</gene>
<proteinExistence type="predicted"/>
<dbReference type="EMBL" id="FMAF01000010">
    <property type="protein sequence ID" value="SCB38145.1"/>
    <property type="molecule type" value="Genomic_DNA"/>
</dbReference>
<evidence type="ECO:0000313" key="1">
    <source>
        <dbReference type="EMBL" id="SCB38145.1"/>
    </source>
</evidence>
<accession>A0A1C3WE28</accession>
<evidence type="ECO:0000313" key="2">
    <source>
        <dbReference type="Proteomes" id="UP000199205"/>
    </source>
</evidence>
<name>A0A1C3WE28_9HYPH</name>